<dbReference type="Proteomes" id="UP000681722">
    <property type="component" value="Unassembled WGS sequence"/>
</dbReference>
<evidence type="ECO:0000256" key="2">
    <source>
        <dbReference type="SAM" id="MobiDB-lite"/>
    </source>
</evidence>
<evidence type="ECO:0000313" key="3">
    <source>
        <dbReference type="EMBL" id="CAF1299570.1"/>
    </source>
</evidence>
<comment type="caution">
    <text evidence="3">The sequence shown here is derived from an EMBL/GenBank/DDBJ whole genome shotgun (WGS) entry which is preliminary data.</text>
</comment>
<dbReference type="GO" id="GO:0020037">
    <property type="term" value="F:heme binding"/>
    <property type="evidence" value="ECO:0007669"/>
    <property type="project" value="InterPro"/>
</dbReference>
<dbReference type="AlphaFoldDB" id="A0A815DC22"/>
<dbReference type="GO" id="GO:0016705">
    <property type="term" value="F:oxidoreductase activity, acting on paired donors, with incorporation or reduction of molecular oxygen"/>
    <property type="evidence" value="ECO:0007669"/>
    <property type="project" value="InterPro"/>
</dbReference>
<evidence type="ECO:0000256" key="1">
    <source>
        <dbReference type="ARBA" id="ARBA00010617"/>
    </source>
</evidence>
<protein>
    <recommendedName>
        <fullName evidence="6">Cytochrome P450</fullName>
    </recommendedName>
</protein>
<reference evidence="3" key="1">
    <citation type="submission" date="2021-02" db="EMBL/GenBank/DDBJ databases">
        <authorList>
            <person name="Nowell W R."/>
        </authorList>
    </citation>
    <scope>NUCLEOTIDE SEQUENCE</scope>
</reference>
<dbReference type="OrthoDB" id="6692864at2759"/>
<dbReference type="InterPro" id="IPR036396">
    <property type="entry name" value="Cyt_P450_sf"/>
</dbReference>
<dbReference type="GO" id="GO:0004497">
    <property type="term" value="F:monooxygenase activity"/>
    <property type="evidence" value="ECO:0007669"/>
    <property type="project" value="InterPro"/>
</dbReference>
<dbReference type="EMBL" id="CAJOBC010036730">
    <property type="protein sequence ID" value="CAF4120835.1"/>
    <property type="molecule type" value="Genomic_DNA"/>
</dbReference>
<dbReference type="EMBL" id="CAJNOQ010012420">
    <property type="protein sequence ID" value="CAF1299570.1"/>
    <property type="molecule type" value="Genomic_DNA"/>
</dbReference>
<evidence type="ECO:0000313" key="4">
    <source>
        <dbReference type="EMBL" id="CAF4120835.1"/>
    </source>
</evidence>
<dbReference type="Proteomes" id="UP000663829">
    <property type="component" value="Unassembled WGS sequence"/>
</dbReference>
<dbReference type="GO" id="GO:0005506">
    <property type="term" value="F:iron ion binding"/>
    <property type="evidence" value="ECO:0007669"/>
    <property type="project" value="InterPro"/>
</dbReference>
<accession>A0A815DC22</accession>
<dbReference type="Pfam" id="PF00067">
    <property type="entry name" value="p450"/>
    <property type="match status" value="1"/>
</dbReference>
<sequence length="211" mass="24635">MGILHKGTSLANVYRSLKEKYGDVYRFWLGLNPFIVISNADYAQYIFSRRDVYDQSHFFKDWLDSLMPNGLILTQELRSDSVRKLHFDMYNQYQRLMQGIIGLIAFDYDLQREERLNKALGVFLAMMNKLLLMSSLPKIFLHTYVKLNTEFQKAMKTIQIYTEAIVLKEQQIQGESKGKSLISSLVSSLQENEVEEQKENETEQQGKQPVT</sequence>
<feature type="region of interest" description="Disordered" evidence="2">
    <location>
        <begin position="191"/>
        <end position="211"/>
    </location>
</feature>
<name>A0A815DC22_9BILA</name>
<keyword evidence="5" id="KW-1185">Reference proteome</keyword>
<comment type="similarity">
    <text evidence="1">Belongs to the cytochrome P450 family.</text>
</comment>
<evidence type="ECO:0000313" key="5">
    <source>
        <dbReference type="Proteomes" id="UP000663829"/>
    </source>
</evidence>
<dbReference type="Gene3D" id="1.10.630.10">
    <property type="entry name" value="Cytochrome P450"/>
    <property type="match status" value="1"/>
</dbReference>
<gene>
    <name evidence="3" type="ORF">GPM918_LOCUS28450</name>
    <name evidence="4" type="ORF">SRO942_LOCUS28949</name>
</gene>
<dbReference type="InterPro" id="IPR001128">
    <property type="entry name" value="Cyt_P450"/>
</dbReference>
<evidence type="ECO:0008006" key="6">
    <source>
        <dbReference type="Google" id="ProtNLM"/>
    </source>
</evidence>
<organism evidence="3 5">
    <name type="scientific">Didymodactylos carnosus</name>
    <dbReference type="NCBI Taxonomy" id="1234261"/>
    <lineage>
        <taxon>Eukaryota</taxon>
        <taxon>Metazoa</taxon>
        <taxon>Spiralia</taxon>
        <taxon>Gnathifera</taxon>
        <taxon>Rotifera</taxon>
        <taxon>Eurotatoria</taxon>
        <taxon>Bdelloidea</taxon>
        <taxon>Philodinida</taxon>
        <taxon>Philodinidae</taxon>
        <taxon>Didymodactylos</taxon>
    </lineage>
</organism>
<proteinExistence type="inferred from homology"/>
<dbReference type="SUPFAM" id="SSF48264">
    <property type="entry name" value="Cytochrome P450"/>
    <property type="match status" value="1"/>
</dbReference>